<gene>
    <name evidence="2" type="ORF">BWZ43_24790</name>
</gene>
<dbReference type="AlphaFoldDB" id="A0A8E2I2U3"/>
<name>A0A8E2I2U3_9BACI</name>
<feature type="domain" description="DUF2529" evidence="1">
    <location>
        <begin position="1"/>
        <end position="168"/>
    </location>
</feature>
<protein>
    <recommendedName>
        <fullName evidence="1">DUF2529 domain-containing protein</fullName>
    </recommendedName>
</protein>
<sequence>MKMFLTQTNGLFSRIYEQEQFSIEDCARLLAQAAVGEGNIYIKGFNEMESVTIEALNGAEPFLNAQLLTDINAVTDADRVLLITRFSNDKEAIDLAEKLVASHIPFAAISGKLKSETNDLQNLADVHIHTSLLKPMLPTETGDRVCFPSSMTALFIYHCIKLAFDDIMEEY</sequence>
<organism evidence="2 3">
    <name type="scientific">Heyndrickxia oleronia</name>
    <dbReference type="NCBI Taxonomy" id="38875"/>
    <lineage>
        <taxon>Bacteria</taxon>
        <taxon>Bacillati</taxon>
        <taxon>Bacillota</taxon>
        <taxon>Bacilli</taxon>
        <taxon>Bacillales</taxon>
        <taxon>Bacillaceae</taxon>
        <taxon>Heyndrickxia</taxon>
    </lineage>
</organism>
<dbReference type="Proteomes" id="UP000189761">
    <property type="component" value="Unassembled WGS sequence"/>
</dbReference>
<dbReference type="EMBL" id="MTLA01000481">
    <property type="protein sequence ID" value="OOP65628.1"/>
    <property type="molecule type" value="Genomic_DNA"/>
</dbReference>
<dbReference type="GO" id="GO:0097367">
    <property type="term" value="F:carbohydrate derivative binding"/>
    <property type="evidence" value="ECO:0007669"/>
    <property type="project" value="InterPro"/>
</dbReference>
<dbReference type="InterPro" id="IPR046348">
    <property type="entry name" value="SIS_dom_sf"/>
</dbReference>
<dbReference type="Gene3D" id="3.40.50.10490">
    <property type="entry name" value="Glucose-6-phosphate isomerase like protein, domain 1"/>
    <property type="match status" value="1"/>
</dbReference>
<proteinExistence type="predicted"/>
<dbReference type="InterPro" id="IPR019676">
    <property type="entry name" value="DUF2529"/>
</dbReference>
<comment type="caution">
    <text evidence="2">The sequence shown here is derived from an EMBL/GenBank/DDBJ whole genome shotgun (WGS) entry which is preliminary data.</text>
</comment>
<evidence type="ECO:0000313" key="2">
    <source>
        <dbReference type="EMBL" id="OOP65628.1"/>
    </source>
</evidence>
<dbReference type="SUPFAM" id="SSF53697">
    <property type="entry name" value="SIS domain"/>
    <property type="match status" value="1"/>
</dbReference>
<dbReference type="RefSeq" id="WP_058005246.1">
    <property type="nucleotide sequence ID" value="NZ_CP065424.1"/>
</dbReference>
<accession>A0A8E2I2U3</accession>
<dbReference type="Pfam" id="PF10740">
    <property type="entry name" value="DUF2529"/>
    <property type="match status" value="1"/>
</dbReference>
<dbReference type="GO" id="GO:1901135">
    <property type="term" value="P:carbohydrate derivative metabolic process"/>
    <property type="evidence" value="ECO:0007669"/>
    <property type="project" value="InterPro"/>
</dbReference>
<reference evidence="2 3" key="1">
    <citation type="submission" date="2017-01" db="EMBL/GenBank/DDBJ databases">
        <title>Draft genome sequence of Bacillus oleronius.</title>
        <authorList>
            <person name="Allam M."/>
        </authorList>
    </citation>
    <scope>NUCLEOTIDE SEQUENCE [LARGE SCALE GENOMIC DNA]</scope>
    <source>
        <strain evidence="2 3">DSM 9356</strain>
    </source>
</reference>
<keyword evidence="3" id="KW-1185">Reference proteome</keyword>
<evidence type="ECO:0000313" key="3">
    <source>
        <dbReference type="Proteomes" id="UP000189761"/>
    </source>
</evidence>
<evidence type="ECO:0000259" key="1">
    <source>
        <dbReference type="Pfam" id="PF10740"/>
    </source>
</evidence>